<dbReference type="GO" id="GO:0099078">
    <property type="term" value="C:BORC complex"/>
    <property type="evidence" value="ECO:0007669"/>
    <property type="project" value="TreeGrafter"/>
</dbReference>
<evidence type="ECO:0000259" key="1">
    <source>
        <dbReference type="Pfam" id="PF10157"/>
    </source>
</evidence>
<dbReference type="InterPro" id="IPR019314">
    <property type="entry name" value="BORCS6"/>
</dbReference>
<dbReference type="AlphaFoldDB" id="A0A6F9D8A4"/>
<name>A0A6F9D8A4_9ASCI</name>
<evidence type="ECO:0000313" key="2">
    <source>
        <dbReference type="EMBL" id="CAB3226076.1"/>
    </source>
</evidence>
<accession>A0A6F9D8A4</accession>
<sequence length="172" mass="18647">MSTVSSSSDYVGAPSTKLTHTLSDGMLSVEGENVSFVAEDFIEKIRIGNSNEMPNITHSPKNNSNVQLPVVDANVLDDLEKKSENLTNSVDAVLQEITKRLSKISAISVGNVQTCTDAVNDMSKQVEDAVHSMYSLIAHCEEMDKAMKPVTEIAAKIEKIKDVLSALEAHVQ</sequence>
<dbReference type="Pfam" id="PF10157">
    <property type="entry name" value="BORCS6"/>
    <property type="match status" value="1"/>
</dbReference>
<proteinExistence type="evidence at transcript level"/>
<protein>
    <submittedName>
        <fullName evidence="2">Uncharacterized protein C17orf59 homolog</fullName>
    </submittedName>
</protein>
<reference evidence="2" key="1">
    <citation type="submission" date="2020-04" db="EMBL/GenBank/DDBJ databases">
        <authorList>
            <person name="Neveu A P."/>
        </authorList>
    </citation>
    <scope>NUCLEOTIDE SEQUENCE</scope>
    <source>
        <tissue evidence="2">Whole embryo</tissue>
    </source>
</reference>
<dbReference type="PANTHER" id="PTHR13440:SF7">
    <property type="entry name" value="BLOC-1 RELATED COMPLEX SUBUNIT 6"/>
    <property type="match status" value="1"/>
</dbReference>
<organism evidence="2">
    <name type="scientific">Phallusia mammillata</name>
    <dbReference type="NCBI Taxonomy" id="59560"/>
    <lineage>
        <taxon>Eukaryota</taxon>
        <taxon>Metazoa</taxon>
        <taxon>Chordata</taxon>
        <taxon>Tunicata</taxon>
        <taxon>Ascidiacea</taxon>
        <taxon>Phlebobranchia</taxon>
        <taxon>Ascidiidae</taxon>
        <taxon>Phallusia</taxon>
    </lineage>
</organism>
<feature type="domain" description="BLOC-1-related complex subunit 6 C-terminal helix" evidence="1">
    <location>
        <begin position="69"/>
        <end position="168"/>
    </location>
</feature>
<dbReference type="PANTHER" id="PTHR13440">
    <property type="entry name" value="BLOC-1 RELATED COMPLEX SUBUNIT 6"/>
    <property type="match status" value="1"/>
</dbReference>
<gene>
    <name evidence="2" type="primary">Borcs6</name>
</gene>
<dbReference type="InterPro" id="IPR046465">
    <property type="entry name" value="BORCS6_C"/>
</dbReference>
<dbReference type="GO" id="GO:0032418">
    <property type="term" value="P:lysosome localization"/>
    <property type="evidence" value="ECO:0007669"/>
    <property type="project" value="TreeGrafter"/>
</dbReference>
<dbReference type="EMBL" id="LR783374">
    <property type="protein sequence ID" value="CAB3226076.1"/>
    <property type="molecule type" value="mRNA"/>
</dbReference>